<dbReference type="Proteomes" id="UP000703661">
    <property type="component" value="Unassembled WGS sequence"/>
</dbReference>
<organism evidence="2 3">
    <name type="scientific">Entomortierella chlamydospora</name>
    <dbReference type="NCBI Taxonomy" id="101097"/>
    <lineage>
        <taxon>Eukaryota</taxon>
        <taxon>Fungi</taxon>
        <taxon>Fungi incertae sedis</taxon>
        <taxon>Mucoromycota</taxon>
        <taxon>Mortierellomycotina</taxon>
        <taxon>Mortierellomycetes</taxon>
        <taxon>Mortierellales</taxon>
        <taxon>Mortierellaceae</taxon>
        <taxon>Entomortierella</taxon>
    </lineage>
</organism>
<reference evidence="2" key="1">
    <citation type="journal article" date="2020" name="Fungal Divers.">
        <title>Resolving the Mortierellaceae phylogeny through synthesis of multi-gene phylogenetics and phylogenomics.</title>
        <authorList>
            <person name="Vandepol N."/>
            <person name="Liber J."/>
            <person name="Desiro A."/>
            <person name="Na H."/>
            <person name="Kennedy M."/>
            <person name="Barry K."/>
            <person name="Grigoriev I.V."/>
            <person name="Miller A.N."/>
            <person name="O'Donnell K."/>
            <person name="Stajich J.E."/>
            <person name="Bonito G."/>
        </authorList>
    </citation>
    <scope>NUCLEOTIDE SEQUENCE</scope>
    <source>
        <strain evidence="2">NRRL 2769</strain>
    </source>
</reference>
<gene>
    <name evidence="2" type="ORF">BGZ80_007198</name>
</gene>
<proteinExistence type="predicted"/>
<dbReference type="AlphaFoldDB" id="A0A9P6MFE8"/>
<dbReference type="EMBL" id="JAAAID010003642">
    <property type="protein sequence ID" value="KAF9996649.1"/>
    <property type="molecule type" value="Genomic_DNA"/>
</dbReference>
<protein>
    <recommendedName>
        <fullName evidence="1">Arm-like repeat domain-containing protein</fullName>
    </recommendedName>
</protein>
<evidence type="ECO:0000313" key="3">
    <source>
        <dbReference type="Proteomes" id="UP000703661"/>
    </source>
</evidence>
<keyword evidence="3" id="KW-1185">Reference proteome</keyword>
<dbReference type="InterPro" id="IPR056251">
    <property type="entry name" value="Arm_rpt_dom"/>
</dbReference>
<feature type="non-terminal residue" evidence="2">
    <location>
        <position position="1"/>
    </location>
</feature>
<sequence length="128" mass="14365">NIILPVTKYALPEPNGRITSTLQLAYCLSLLHSSMIPKEELDQSERDQLQVRIDDPDEQQRLQTMATDLVRAFVREELKKLNVVAEVVSLAAVLAQDDFRKLLQAFVDGIDQSVLLDVHLLSGLAQLI</sequence>
<evidence type="ECO:0000313" key="2">
    <source>
        <dbReference type="EMBL" id="KAF9996649.1"/>
    </source>
</evidence>
<accession>A0A9P6MFE8</accession>
<name>A0A9P6MFE8_9FUNG</name>
<comment type="caution">
    <text evidence="2">The sequence shown here is derived from an EMBL/GenBank/DDBJ whole genome shotgun (WGS) entry which is preliminary data.</text>
</comment>
<evidence type="ECO:0000259" key="1">
    <source>
        <dbReference type="Pfam" id="PF23948"/>
    </source>
</evidence>
<feature type="domain" description="Arm-like repeat" evidence="1">
    <location>
        <begin position="49"/>
        <end position="128"/>
    </location>
</feature>
<dbReference type="Pfam" id="PF23948">
    <property type="entry name" value="ARM_5"/>
    <property type="match status" value="1"/>
</dbReference>